<feature type="transmembrane region" description="Helical" evidence="1">
    <location>
        <begin position="49"/>
        <end position="67"/>
    </location>
</feature>
<keyword evidence="1" id="KW-1133">Transmembrane helix</keyword>
<dbReference type="EMBL" id="JBHTKA010000007">
    <property type="protein sequence ID" value="MFD1001399.1"/>
    <property type="molecule type" value="Genomic_DNA"/>
</dbReference>
<comment type="caution">
    <text evidence="2">The sequence shown here is derived from an EMBL/GenBank/DDBJ whole genome shotgun (WGS) entry which is preliminary data.</text>
</comment>
<dbReference type="Proteomes" id="UP001597112">
    <property type="component" value="Unassembled WGS sequence"/>
</dbReference>
<keyword evidence="3" id="KW-1185">Reference proteome</keyword>
<protein>
    <recommendedName>
        <fullName evidence="4">PH domain-containing protein</fullName>
    </recommendedName>
</protein>
<evidence type="ECO:0000256" key="1">
    <source>
        <dbReference type="SAM" id="Phobius"/>
    </source>
</evidence>
<keyword evidence="1" id="KW-0472">Membrane</keyword>
<name>A0ABW3K5H4_9BACT</name>
<dbReference type="RefSeq" id="WP_377581112.1">
    <property type="nucleotide sequence ID" value="NZ_JBHTKA010000007.1"/>
</dbReference>
<reference evidence="3" key="1">
    <citation type="journal article" date="2019" name="Int. J. Syst. Evol. Microbiol.">
        <title>The Global Catalogue of Microorganisms (GCM) 10K type strain sequencing project: providing services to taxonomists for standard genome sequencing and annotation.</title>
        <authorList>
            <consortium name="The Broad Institute Genomics Platform"/>
            <consortium name="The Broad Institute Genome Sequencing Center for Infectious Disease"/>
            <person name="Wu L."/>
            <person name="Ma J."/>
        </authorList>
    </citation>
    <scope>NUCLEOTIDE SEQUENCE [LARGE SCALE GENOMIC DNA]</scope>
    <source>
        <strain evidence="3">CCUG 58938</strain>
    </source>
</reference>
<accession>A0ABW3K5H4</accession>
<sequence>MRQEIVIQSKNRKSTVLVIIFSILTFQLIFVSILILFKSNEVPLTRTLGPLGLYGVLLYFVIKGLIWELKGMRQLRLSESKLTFDKRSPLTNKSKTYDLDKIKAFDVKDTTVKEGPLAMLQLLGIADKVFLTFEHDGRTIRTFSGNSIDEMRDIKNKIETELR</sequence>
<evidence type="ECO:0008006" key="4">
    <source>
        <dbReference type="Google" id="ProtNLM"/>
    </source>
</evidence>
<proteinExistence type="predicted"/>
<evidence type="ECO:0000313" key="2">
    <source>
        <dbReference type="EMBL" id="MFD1001399.1"/>
    </source>
</evidence>
<feature type="transmembrane region" description="Helical" evidence="1">
    <location>
        <begin position="16"/>
        <end position="37"/>
    </location>
</feature>
<evidence type="ECO:0000313" key="3">
    <source>
        <dbReference type="Proteomes" id="UP001597112"/>
    </source>
</evidence>
<keyword evidence="1" id="KW-0812">Transmembrane</keyword>
<organism evidence="2 3">
    <name type="scientific">Ohtaekwangia kribbensis</name>
    <dbReference type="NCBI Taxonomy" id="688913"/>
    <lineage>
        <taxon>Bacteria</taxon>
        <taxon>Pseudomonadati</taxon>
        <taxon>Bacteroidota</taxon>
        <taxon>Cytophagia</taxon>
        <taxon>Cytophagales</taxon>
        <taxon>Fulvivirgaceae</taxon>
        <taxon>Ohtaekwangia</taxon>
    </lineage>
</organism>
<gene>
    <name evidence="2" type="ORF">ACFQ21_18875</name>
</gene>